<protein>
    <submittedName>
        <fullName evidence="2">MBL fold metallo-hydrolase</fullName>
    </submittedName>
</protein>
<dbReference type="InterPro" id="IPR001279">
    <property type="entry name" value="Metallo-B-lactamas"/>
</dbReference>
<dbReference type="InterPro" id="IPR052533">
    <property type="entry name" value="WalJ/YycJ-like"/>
</dbReference>
<dbReference type="SUPFAM" id="SSF56281">
    <property type="entry name" value="Metallo-hydrolase/oxidoreductase"/>
    <property type="match status" value="1"/>
</dbReference>
<proteinExistence type="predicted"/>
<dbReference type="Gene3D" id="3.60.15.10">
    <property type="entry name" value="Ribonuclease Z/Hydroxyacylglutathione hydrolase-like"/>
    <property type="match status" value="1"/>
</dbReference>
<dbReference type="EMBL" id="VTOW01000004">
    <property type="protein sequence ID" value="NKE72701.1"/>
    <property type="molecule type" value="Genomic_DNA"/>
</dbReference>
<dbReference type="InterPro" id="IPR036866">
    <property type="entry name" value="RibonucZ/Hydroxyglut_hydro"/>
</dbReference>
<organism evidence="2 3">
    <name type="scientific">Candidatus Manganitrophus noduliformans</name>
    <dbReference type="NCBI Taxonomy" id="2606439"/>
    <lineage>
        <taxon>Bacteria</taxon>
        <taxon>Pseudomonadati</taxon>
        <taxon>Nitrospirota</taxon>
        <taxon>Nitrospiria</taxon>
        <taxon>Candidatus Troglogloeales</taxon>
        <taxon>Candidatus Manganitrophaceae</taxon>
        <taxon>Candidatus Manganitrophus</taxon>
    </lineage>
</organism>
<dbReference type="AlphaFoldDB" id="A0A7X6ICC0"/>
<gene>
    <name evidence="2" type="ORF">MNODULE_18280</name>
</gene>
<dbReference type="SMART" id="SM00849">
    <property type="entry name" value="Lactamase_B"/>
    <property type="match status" value="1"/>
</dbReference>
<dbReference type="GO" id="GO:0016787">
    <property type="term" value="F:hydrolase activity"/>
    <property type="evidence" value="ECO:0007669"/>
    <property type="project" value="UniProtKB-KW"/>
</dbReference>
<reference evidence="2 3" key="1">
    <citation type="journal article" date="2020" name="Nature">
        <title>Bacterial chemolithoautotrophy via manganese oxidation.</title>
        <authorList>
            <person name="Yu H."/>
            <person name="Leadbetter J.R."/>
        </authorList>
    </citation>
    <scope>NUCLEOTIDE SEQUENCE [LARGE SCALE GENOMIC DNA]</scope>
    <source>
        <strain evidence="2 3">Mn-1</strain>
    </source>
</reference>
<dbReference type="PANTHER" id="PTHR47619:SF1">
    <property type="entry name" value="EXODEOXYRIBONUCLEASE WALJ"/>
    <property type="match status" value="1"/>
</dbReference>
<evidence type="ECO:0000259" key="1">
    <source>
        <dbReference type="SMART" id="SM00849"/>
    </source>
</evidence>
<dbReference type="PANTHER" id="PTHR47619">
    <property type="entry name" value="METALLO-HYDROLASE YYCJ-RELATED"/>
    <property type="match status" value="1"/>
</dbReference>
<accession>A0A7X6ICC0</accession>
<keyword evidence="2" id="KW-0378">Hydrolase</keyword>
<comment type="caution">
    <text evidence="2">The sequence shown here is derived from an EMBL/GenBank/DDBJ whole genome shotgun (WGS) entry which is preliminary data.</text>
</comment>
<name>A0A7X6ICC0_9BACT</name>
<dbReference type="RefSeq" id="WP_168062644.1">
    <property type="nucleotide sequence ID" value="NZ_VTOW01000004.1"/>
</dbReference>
<evidence type="ECO:0000313" key="3">
    <source>
        <dbReference type="Proteomes" id="UP000534783"/>
    </source>
</evidence>
<keyword evidence="3" id="KW-1185">Reference proteome</keyword>
<dbReference type="Proteomes" id="UP000534783">
    <property type="component" value="Unassembled WGS sequence"/>
</dbReference>
<evidence type="ECO:0000313" key="2">
    <source>
        <dbReference type="EMBL" id="NKE72701.1"/>
    </source>
</evidence>
<sequence>MIIELRVCLLGSGSGGNTAYIGHPDNGKKEGEGVLIDAGLPAGQIVSRLRAIQVDIRQIKAVLITHEHHDHLHGAGPLALKYNIPIYANEETRRAAKSLRKLPMSIHLFETGSSFSVGPFQIHPFPISHDAADPVGYTVQTDRHKVGMVTDLGCLTPSLDAMKECDLLILESNYDPHLLLNGPYPLHIKKRVAGDRGHLSNEDSSTLLRSLLHPKLRTLFLAHLSWKNNLPHLAYQAAESVLKETGDAVQLHLGWQDFISPVATLA</sequence>
<feature type="domain" description="Metallo-beta-lactamase" evidence="1">
    <location>
        <begin position="15"/>
        <end position="223"/>
    </location>
</feature>
<dbReference type="Pfam" id="PF12706">
    <property type="entry name" value="Lactamase_B_2"/>
    <property type="match status" value="1"/>
</dbReference>